<accession>A0A1L9QU16</accession>
<dbReference type="EMBL" id="MLAW01000010">
    <property type="protein sequence ID" value="OJJ26116.1"/>
    <property type="molecule type" value="Genomic_DNA"/>
</dbReference>
<keyword evidence="1" id="KW-1133">Transmembrane helix</keyword>
<feature type="domain" description="Transposase IS4-like" evidence="2">
    <location>
        <begin position="113"/>
        <end position="311"/>
    </location>
</feature>
<feature type="transmembrane region" description="Helical" evidence="1">
    <location>
        <begin position="298"/>
        <end position="320"/>
    </location>
</feature>
<dbReference type="STRING" id="1925591.BI308_07985"/>
<keyword evidence="4" id="KW-1185">Reference proteome</keyword>
<name>A0A1L9QU16_9CYAN</name>
<dbReference type="GO" id="GO:0004803">
    <property type="term" value="F:transposase activity"/>
    <property type="evidence" value="ECO:0007669"/>
    <property type="project" value="InterPro"/>
</dbReference>
<protein>
    <recommendedName>
        <fullName evidence="2">Transposase IS4-like domain-containing protein</fullName>
    </recommendedName>
</protein>
<evidence type="ECO:0000313" key="4">
    <source>
        <dbReference type="Proteomes" id="UP000183940"/>
    </source>
</evidence>
<comment type="caution">
    <text evidence="3">The sequence shown here is derived from an EMBL/GenBank/DDBJ whole genome shotgun (WGS) entry which is preliminary data.</text>
</comment>
<keyword evidence="1" id="KW-0472">Membrane</keyword>
<evidence type="ECO:0000256" key="1">
    <source>
        <dbReference type="SAM" id="Phobius"/>
    </source>
</evidence>
<proteinExistence type="predicted"/>
<dbReference type="InterPro" id="IPR047658">
    <property type="entry name" value="IS4-like_transpos"/>
</dbReference>
<gene>
    <name evidence="3" type="ORF">BI308_07985</name>
</gene>
<dbReference type="GO" id="GO:0006313">
    <property type="term" value="P:DNA transposition"/>
    <property type="evidence" value="ECO:0007669"/>
    <property type="project" value="InterPro"/>
</dbReference>
<dbReference type="InterPro" id="IPR012337">
    <property type="entry name" value="RNaseH-like_sf"/>
</dbReference>
<dbReference type="InterPro" id="IPR002559">
    <property type="entry name" value="Transposase_11"/>
</dbReference>
<sequence length="392" mass="45864">MFPELYQKILKAHLSLTQYLTLNLLVLVVQGCRNVALSKLAERFPQPIKVASRVRSIQRLLSLKSLNAKKVWFPIVRELLKKEKEEREGKKKKKGLFHQEYLLLVIDRTQWKERNVMMLSLVWGTHALPVYWEMLRKKGSSSLEEQERVLSPVLELLKEYKIVVIGDREFQSVKLGEWLYSRGVDFVLRQKKSTCIAENSSLYESLESLEIRPGMSRFYREVYCGKSHQLGPFNLTAYWKRKYRGKGPKEAWFILTSLDDMELALSFYSARWGIETLFKDCKTGGYNLEETRVNEQRLLATILVIAMAYTWATLQGIAWGKMSINSYLARPTEKERKVKRHSHFYMGCYGLLWVHAFQSWSSLAQELMESKPHKRLFFQKGLNSLSLIQSTL</sequence>
<evidence type="ECO:0000313" key="3">
    <source>
        <dbReference type="EMBL" id="OJJ26116.1"/>
    </source>
</evidence>
<dbReference type="GO" id="GO:0003677">
    <property type="term" value="F:DNA binding"/>
    <property type="evidence" value="ECO:0007669"/>
    <property type="project" value="InterPro"/>
</dbReference>
<dbReference type="NCBIfam" id="NF033591">
    <property type="entry name" value="transpos_IS4_2"/>
    <property type="match status" value="1"/>
</dbReference>
<evidence type="ECO:0000259" key="2">
    <source>
        <dbReference type="Pfam" id="PF01609"/>
    </source>
</evidence>
<dbReference type="AlphaFoldDB" id="A0A1L9QU16"/>
<dbReference type="SUPFAM" id="SSF53098">
    <property type="entry name" value="Ribonuclease H-like"/>
    <property type="match status" value="1"/>
</dbReference>
<keyword evidence="1" id="KW-0812">Transmembrane</keyword>
<dbReference type="Proteomes" id="UP000183940">
    <property type="component" value="Unassembled WGS sequence"/>
</dbReference>
<dbReference type="Pfam" id="PF01609">
    <property type="entry name" value="DDE_Tnp_1"/>
    <property type="match status" value="1"/>
</dbReference>
<reference evidence="3" key="1">
    <citation type="submission" date="2016-10" db="EMBL/GenBank/DDBJ databases">
        <title>CRISPR-Cas defence system in Roseofilum reptotaenium: evidence of a bacteriophage-cyanobacterium arms race in the coral black band disease.</title>
        <authorList>
            <person name="Buerger P."/>
            <person name="Wood-Charlson E.M."/>
            <person name="Weynberg K.D."/>
            <person name="Willis B."/>
            <person name="Van Oppen M.J."/>
        </authorList>
    </citation>
    <scope>NUCLEOTIDE SEQUENCE [LARGE SCALE GENOMIC DNA]</scope>
    <source>
        <strain evidence="3">AO1-A</strain>
    </source>
</reference>
<dbReference type="Gene3D" id="3.90.350.10">
    <property type="entry name" value="Transposase Inhibitor Protein From Tn5, Chain A, domain 1"/>
    <property type="match status" value="1"/>
</dbReference>
<organism evidence="3 4">
    <name type="scientific">Roseofilum reptotaenium AO1-A</name>
    <dbReference type="NCBI Taxonomy" id="1925591"/>
    <lineage>
        <taxon>Bacteria</taxon>
        <taxon>Bacillati</taxon>
        <taxon>Cyanobacteriota</taxon>
        <taxon>Cyanophyceae</taxon>
        <taxon>Desertifilales</taxon>
        <taxon>Desertifilaceae</taxon>
        <taxon>Roseofilum</taxon>
    </lineage>
</organism>